<sequence length="58" mass="6054">MARRAAPHVTVLLISPDSSAEIAESLMSAAPPPVGGREHLDPRLTGLVGRIQGLLAEK</sequence>
<proteinExistence type="predicted"/>
<evidence type="ECO:0000313" key="2">
    <source>
        <dbReference type="Proteomes" id="UP000640052"/>
    </source>
</evidence>
<dbReference type="AlphaFoldDB" id="A0A919Q8M7"/>
<evidence type="ECO:0000313" key="1">
    <source>
        <dbReference type="EMBL" id="GIH22888.1"/>
    </source>
</evidence>
<gene>
    <name evidence="1" type="ORF">Aph01nite_11980</name>
</gene>
<reference evidence="1" key="1">
    <citation type="submission" date="2021-01" db="EMBL/GenBank/DDBJ databases">
        <title>Whole genome shotgun sequence of Acrocarpospora phusangensis NBRC 108782.</title>
        <authorList>
            <person name="Komaki H."/>
            <person name="Tamura T."/>
        </authorList>
    </citation>
    <scope>NUCLEOTIDE SEQUENCE</scope>
    <source>
        <strain evidence="1">NBRC 108782</strain>
    </source>
</reference>
<dbReference type="Proteomes" id="UP000640052">
    <property type="component" value="Unassembled WGS sequence"/>
</dbReference>
<organism evidence="1 2">
    <name type="scientific">Acrocarpospora phusangensis</name>
    <dbReference type="NCBI Taxonomy" id="1070424"/>
    <lineage>
        <taxon>Bacteria</taxon>
        <taxon>Bacillati</taxon>
        <taxon>Actinomycetota</taxon>
        <taxon>Actinomycetes</taxon>
        <taxon>Streptosporangiales</taxon>
        <taxon>Streptosporangiaceae</taxon>
        <taxon>Acrocarpospora</taxon>
    </lineage>
</organism>
<accession>A0A919Q8M7</accession>
<dbReference type="RefSeq" id="WP_204039722.1">
    <property type="nucleotide sequence ID" value="NZ_BOOA01000007.1"/>
</dbReference>
<protein>
    <submittedName>
        <fullName evidence="1">Uncharacterized protein</fullName>
    </submittedName>
</protein>
<comment type="caution">
    <text evidence="1">The sequence shown here is derived from an EMBL/GenBank/DDBJ whole genome shotgun (WGS) entry which is preliminary data.</text>
</comment>
<dbReference type="EMBL" id="BOOA01000007">
    <property type="protein sequence ID" value="GIH22888.1"/>
    <property type="molecule type" value="Genomic_DNA"/>
</dbReference>
<keyword evidence="2" id="KW-1185">Reference proteome</keyword>
<name>A0A919Q8M7_9ACTN</name>